<evidence type="ECO:0000313" key="1">
    <source>
        <dbReference type="EMBL" id="TNN85163.1"/>
    </source>
</evidence>
<dbReference type="EMBL" id="SRLO01000022">
    <property type="protein sequence ID" value="TNN85163.1"/>
    <property type="molecule type" value="Genomic_DNA"/>
</dbReference>
<sequence>MGERGTANCSYEIKALAPGSEAHGRRQTIPLLIFLLHVEEGDGKEGRGPATPLGMTVTHQVLRRCRIRV</sequence>
<name>A0A4Z2J6I7_9TELE</name>
<dbReference type="AlphaFoldDB" id="A0A4Z2J6I7"/>
<evidence type="ECO:0000313" key="2">
    <source>
        <dbReference type="Proteomes" id="UP000314294"/>
    </source>
</evidence>
<organism evidence="1 2">
    <name type="scientific">Liparis tanakae</name>
    <name type="common">Tanaka's snailfish</name>
    <dbReference type="NCBI Taxonomy" id="230148"/>
    <lineage>
        <taxon>Eukaryota</taxon>
        <taxon>Metazoa</taxon>
        <taxon>Chordata</taxon>
        <taxon>Craniata</taxon>
        <taxon>Vertebrata</taxon>
        <taxon>Euteleostomi</taxon>
        <taxon>Actinopterygii</taxon>
        <taxon>Neopterygii</taxon>
        <taxon>Teleostei</taxon>
        <taxon>Neoteleostei</taxon>
        <taxon>Acanthomorphata</taxon>
        <taxon>Eupercaria</taxon>
        <taxon>Perciformes</taxon>
        <taxon>Cottioidei</taxon>
        <taxon>Cottales</taxon>
        <taxon>Liparidae</taxon>
        <taxon>Liparis</taxon>
    </lineage>
</organism>
<reference evidence="1 2" key="1">
    <citation type="submission" date="2019-03" db="EMBL/GenBank/DDBJ databases">
        <title>First draft genome of Liparis tanakae, snailfish: a comprehensive survey of snailfish specific genes.</title>
        <authorList>
            <person name="Kim W."/>
            <person name="Song I."/>
            <person name="Jeong J.-H."/>
            <person name="Kim D."/>
            <person name="Kim S."/>
            <person name="Ryu S."/>
            <person name="Song J.Y."/>
            <person name="Lee S.K."/>
        </authorList>
    </citation>
    <scope>NUCLEOTIDE SEQUENCE [LARGE SCALE GENOMIC DNA]</scope>
    <source>
        <tissue evidence="1">Muscle</tissue>
    </source>
</reference>
<keyword evidence="2" id="KW-1185">Reference proteome</keyword>
<comment type="caution">
    <text evidence="1">The sequence shown here is derived from an EMBL/GenBank/DDBJ whole genome shotgun (WGS) entry which is preliminary data.</text>
</comment>
<gene>
    <name evidence="1" type="ORF">EYF80_004513</name>
</gene>
<dbReference type="Proteomes" id="UP000314294">
    <property type="component" value="Unassembled WGS sequence"/>
</dbReference>
<proteinExistence type="predicted"/>
<accession>A0A4Z2J6I7</accession>
<protein>
    <submittedName>
        <fullName evidence="1">Uncharacterized protein</fullName>
    </submittedName>
</protein>